<dbReference type="AlphaFoldDB" id="A0A2A9DJR5"/>
<dbReference type="OrthoDB" id="5242221at2"/>
<comment type="similarity">
    <text evidence="3">Belongs to the acetyltransferase family. RimJ subfamily.</text>
</comment>
<proteinExistence type="inferred from homology"/>
<protein>
    <submittedName>
        <fullName evidence="5">Ribosomal-protein-alanine N-acetyltransferase</fullName>
    </submittedName>
</protein>
<dbReference type="STRING" id="1724.GCA_001044175_01872"/>
<dbReference type="PANTHER" id="PTHR43792:SF8">
    <property type="entry name" value="[RIBOSOMAL PROTEIN US5]-ALANINE N-ACETYLTRANSFERASE"/>
    <property type="match status" value="1"/>
</dbReference>
<dbReference type="GO" id="GO:0005737">
    <property type="term" value="C:cytoplasm"/>
    <property type="evidence" value="ECO:0007669"/>
    <property type="project" value="TreeGrafter"/>
</dbReference>
<gene>
    <name evidence="5" type="ORF">ATK06_0018</name>
</gene>
<comment type="caution">
    <text evidence="5">The sequence shown here is derived from an EMBL/GenBank/DDBJ whole genome shotgun (WGS) entry which is preliminary data.</text>
</comment>
<dbReference type="PANTHER" id="PTHR43792">
    <property type="entry name" value="GNAT FAMILY, PUTATIVE (AFU_ORTHOLOGUE AFUA_3G00765)-RELATED-RELATED"/>
    <property type="match status" value="1"/>
</dbReference>
<feature type="domain" description="N-acetyltransferase" evidence="4">
    <location>
        <begin position="64"/>
        <end position="213"/>
    </location>
</feature>
<evidence type="ECO:0000256" key="1">
    <source>
        <dbReference type="ARBA" id="ARBA00022679"/>
    </source>
</evidence>
<organism evidence="5 6">
    <name type="scientific">Corynebacterium renale</name>
    <dbReference type="NCBI Taxonomy" id="1724"/>
    <lineage>
        <taxon>Bacteria</taxon>
        <taxon>Bacillati</taxon>
        <taxon>Actinomycetota</taxon>
        <taxon>Actinomycetes</taxon>
        <taxon>Mycobacteriales</taxon>
        <taxon>Corynebacteriaceae</taxon>
        <taxon>Corynebacterium</taxon>
    </lineage>
</organism>
<evidence type="ECO:0000313" key="5">
    <source>
        <dbReference type="EMBL" id="PFG26977.1"/>
    </source>
</evidence>
<evidence type="ECO:0000313" key="6">
    <source>
        <dbReference type="Proteomes" id="UP000221653"/>
    </source>
</evidence>
<keyword evidence="6" id="KW-1185">Reference proteome</keyword>
<keyword evidence="1 5" id="KW-0808">Transferase</keyword>
<evidence type="ECO:0000256" key="2">
    <source>
        <dbReference type="ARBA" id="ARBA00023315"/>
    </source>
</evidence>
<dbReference type="InterPro" id="IPR051531">
    <property type="entry name" value="N-acetyltransferase"/>
</dbReference>
<name>A0A2A9DJR5_9CORY</name>
<sequence>MLNFLGLNSARISRPATGAPNPLHPGWAEATRAVVTQSGRSVRLRPLLRRDGRDWAQQRILDEAILRPVEPTVEEPWEVAHSRAAYLNLWAYLRKSALEGDVVPLVVEVDGHFAGQITVGNIQRGATSSAWIGYWVYSGVSGQGVATAACALATDHAFQRCGLHRLTATYLEANQASGTVLARNGYRREGFLRRNLHIDGRWQDHHLVAITAEDFATSCVDRLKVAGFLRG</sequence>
<dbReference type="EMBL" id="PDJF01000001">
    <property type="protein sequence ID" value="PFG26977.1"/>
    <property type="molecule type" value="Genomic_DNA"/>
</dbReference>
<dbReference type="RefSeq" id="WP_098388613.1">
    <property type="nucleotide sequence ID" value="NZ_LS483464.1"/>
</dbReference>
<evidence type="ECO:0000259" key="4">
    <source>
        <dbReference type="PROSITE" id="PS51186"/>
    </source>
</evidence>
<dbReference type="Proteomes" id="UP000221653">
    <property type="component" value="Unassembled WGS sequence"/>
</dbReference>
<dbReference type="GO" id="GO:0008999">
    <property type="term" value="F:protein-N-terminal-alanine acetyltransferase activity"/>
    <property type="evidence" value="ECO:0007669"/>
    <property type="project" value="TreeGrafter"/>
</dbReference>
<dbReference type="Gene3D" id="3.40.630.30">
    <property type="match status" value="1"/>
</dbReference>
<keyword evidence="2" id="KW-0012">Acyltransferase</keyword>
<dbReference type="InterPro" id="IPR000182">
    <property type="entry name" value="GNAT_dom"/>
</dbReference>
<dbReference type="PROSITE" id="PS51186">
    <property type="entry name" value="GNAT"/>
    <property type="match status" value="1"/>
</dbReference>
<evidence type="ECO:0000256" key="3">
    <source>
        <dbReference type="ARBA" id="ARBA00038502"/>
    </source>
</evidence>
<dbReference type="Pfam" id="PF13302">
    <property type="entry name" value="Acetyltransf_3"/>
    <property type="match status" value="1"/>
</dbReference>
<accession>A0A2A9DJR5</accession>
<dbReference type="SUPFAM" id="SSF55729">
    <property type="entry name" value="Acyl-CoA N-acyltransferases (Nat)"/>
    <property type="match status" value="1"/>
</dbReference>
<reference evidence="5 6" key="1">
    <citation type="submission" date="2017-10" db="EMBL/GenBank/DDBJ databases">
        <title>Sequencing the genomes of 1000 actinobacteria strains.</title>
        <authorList>
            <person name="Klenk H.-P."/>
        </authorList>
    </citation>
    <scope>NUCLEOTIDE SEQUENCE [LARGE SCALE GENOMIC DNA]</scope>
    <source>
        <strain evidence="5 6">DSM 20688</strain>
    </source>
</reference>
<dbReference type="InterPro" id="IPR016181">
    <property type="entry name" value="Acyl_CoA_acyltransferase"/>
</dbReference>